<keyword evidence="7" id="KW-1185">Reference proteome</keyword>
<evidence type="ECO:0000256" key="2">
    <source>
        <dbReference type="ARBA" id="ARBA00023125"/>
    </source>
</evidence>
<dbReference type="SUPFAM" id="SSF47413">
    <property type="entry name" value="lambda repressor-like DNA-binding domains"/>
    <property type="match status" value="6"/>
</dbReference>
<dbReference type="Gene3D" id="1.10.260.40">
    <property type="entry name" value="lambda repressor-like DNA-binding domains"/>
    <property type="match status" value="4"/>
</dbReference>
<dbReference type="InterPro" id="IPR010982">
    <property type="entry name" value="Lambda_DNA-bd_dom_sf"/>
</dbReference>
<dbReference type="InterPro" id="IPR001387">
    <property type="entry name" value="Cro/C1-type_HTH"/>
</dbReference>
<feature type="domain" description="HTH cro/C1-type" evidence="5">
    <location>
        <begin position="195"/>
        <end position="249"/>
    </location>
</feature>
<dbReference type="PROSITE" id="PS50943">
    <property type="entry name" value="HTH_CROC1"/>
    <property type="match status" value="2"/>
</dbReference>
<keyword evidence="1" id="KW-0805">Transcription regulation</keyword>
<evidence type="ECO:0000313" key="6">
    <source>
        <dbReference type="EMBL" id="PVY40071.1"/>
    </source>
</evidence>
<protein>
    <submittedName>
        <fullName evidence="6">Helix-turn-helix protein</fullName>
    </submittedName>
</protein>
<dbReference type="PANTHER" id="PTHR36511:SF3">
    <property type="entry name" value="ANTITOXIN HIGA-2"/>
    <property type="match status" value="1"/>
</dbReference>
<evidence type="ECO:0000259" key="5">
    <source>
        <dbReference type="PROSITE" id="PS50943"/>
    </source>
</evidence>
<proteinExistence type="predicted"/>
<evidence type="ECO:0000313" key="7">
    <source>
        <dbReference type="Proteomes" id="UP000245959"/>
    </source>
</evidence>
<dbReference type="EMBL" id="QEKH01000018">
    <property type="protein sequence ID" value="PVY40071.1"/>
    <property type="molecule type" value="Genomic_DNA"/>
</dbReference>
<dbReference type="Proteomes" id="UP000245959">
    <property type="component" value="Unassembled WGS sequence"/>
</dbReference>
<dbReference type="OrthoDB" id="9805856at2"/>
<dbReference type="PANTHER" id="PTHR36511">
    <property type="entry name" value="MERR FAMILY BACTERIAL REGULATORY PROTEIN"/>
    <property type="match status" value="1"/>
</dbReference>
<dbReference type="InterPro" id="IPR052359">
    <property type="entry name" value="HTH-type_reg/antitoxin"/>
</dbReference>
<reference evidence="6 7" key="1">
    <citation type="submission" date="2018-04" db="EMBL/GenBank/DDBJ databases">
        <title>Genomic Encyclopedia of Type Strains, Phase IV (KMG-IV): sequencing the most valuable type-strain genomes for metagenomic binning, comparative biology and taxonomic classification.</title>
        <authorList>
            <person name="Goeker M."/>
        </authorList>
    </citation>
    <scope>NUCLEOTIDE SEQUENCE [LARGE SCALE GENOMIC DNA]</scope>
    <source>
        <strain evidence="6 7">DSM 14823</strain>
    </source>
</reference>
<sequence>MGKSNIIHDIEVIADRVSKQNIRKHQNLIRLGEWVKELQEENKLLKQRLFTLELRVKKLNDYGATPLTRAEQAAEQQRQEQPKQKITGAHLKRFRLGRSLSQEAMGSLFDASAQKYARWESGRFALAPAVEERFREIQKWPATKLRTELQERGHFLTTGKKTKMPKLPVQKEQPEVVVQPAPVTETPQVISKEQIRQLREALGYTRPQLADLIGCKKRTLASWENGERTARGEFAEKLLDLFKKQFAAQPKDPKLEQPSSVNRQSSTRKIYESPIMPVAKIRAGRAASGMSGREVAEALGVPVTTYKNWESGNCRPSDIYIEKMQSLFGSFPTESARASAEIEKTPISPDKITCQQLRDFRHSIGVTRLKLANYLQIPLSQYQNWEHPSRCVPSSFQDKVRELMNMNPDEAKLMLGITEATPPPAPAAEPVVEKTNVSRPAITCDDIRKFRLYLGLSGQQMADFLKVPHSVYKNWETKKRRVGDEFYDQVAPIYNEDKRTLKGMVSKFLGGRKPGARNLGPQIQTKPNTDTRISGEEMRQIRLRFGIPQIQMAAFLKVDMSSYQHWEIKGRFVPQKYVDRVLEISDLSVDEFQKRLSAAGIVARSARPY</sequence>
<dbReference type="Pfam" id="PF01381">
    <property type="entry name" value="HTH_3"/>
    <property type="match status" value="2"/>
</dbReference>
<dbReference type="RefSeq" id="WP_116884491.1">
    <property type="nucleotide sequence ID" value="NZ_CABMMC010000106.1"/>
</dbReference>
<dbReference type="SMART" id="SM00530">
    <property type="entry name" value="HTH_XRE"/>
    <property type="match status" value="6"/>
</dbReference>
<evidence type="ECO:0000256" key="4">
    <source>
        <dbReference type="SAM" id="MobiDB-lite"/>
    </source>
</evidence>
<feature type="domain" description="HTH cro/C1-type" evidence="5">
    <location>
        <begin position="281"/>
        <end position="336"/>
    </location>
</feature>
<dbReference type="GeneID" id="78295786"/>
<dbReference type="CDD" id="cd00093">
    <property type="entry name" value="HTH_XRE"/>
    <property type="match status" value="4"/>
</dbReference>
<name>A0A2U1AUP0_9BACT</name>
<gene>
    <name evidence="6" type="ORF">C8D82_11872</name>
</gene>
<keyword evidence="3" id="KW-0804">Transcription</keyword>
<feature type="region of interest" description="Disordered" evidence="4">
    <location>
        <begin position="69"/>
        <end position="88"/>
    </location>
</feature>
<dbReference type="AlphaFoldDB" id="A0A2U1AUP0"/>
<keyword evidence="2" id="KW-0238">DNA-binding</keyword>
<evidence type="ECO:0000256" key="3">
    <source>
        <dbReference type="ARBA" id="ARBA00023163"/>
    </source>
</evidence>
<accession>A0A2U1AUP0</accession>
<organism evidence="6 7">
    <name type="scientific">Victivallis vadensis</name>
    <dbReference type="NCBI Taxonomy" id="172901"/>
    <lineage>
        <taxon>Bacteria</taxon>
        <taxon>Pseudomonadati</taxon>
        <taxon>Lentisphaerota</taxon>
        <taxon>Lentisphaeria</taxon>
        <taxon>Victivallales</taxon>
        <taxon>Victivallaceae</taxon>
        <taxon>Victivallis</taxon>
    </lineage>
</organism>
<dbReference type="GO" id="GO:0003677">
    <property type="term" value="F:DNA binding"/>
    <property type="evidence" value="ECO:0007669"/>
    <property type="project" value="UniProtKB-KW"/>
</dbReference>
<evidence type="ECO:0000256" key="1">
    <source>
        <dbReference type="ARBA" id="ARBA00023015"/>
    </source>
</evidence>
<comment type="caution">
    <text evidence="6">The sequence shown here is derived from an EMBL/GenBank/DDBJ whole genome shotgun (WGS) entry which is preliminary data.</text>
</comment>